<proteinExistence type="predicted"/>
<dbReference type="OMA" id="CRGCAPW"/>
<name>A0A3B6ECR4_WHEAT</name>
<dbReference type="Gramene" id="TraesCS3A02G139800.1">
    <property type="protein sequence ID" value="TraesCS3A02G139800.1.cds1"/>
    <property type="gene ID" value="TraesCS3A02G139800"/>
</dbReference>
<dbReference type="Gramene" id="TraesCS3A03G0322400.1">
    <property type="protein sequence ID" value="TraesCS3A03G0322400.1.CDS1"/>
    <property type="gene ID" value="TraesCS3A03G0322400"/>
</dbReference>
<keyword evidence="2" id="KW-1185">Reference proteome</keyword>
<reference evidence="1" key="1">
    <citation type="submission" date="2018-08" db="EMBL/GenBank/DDBJ databases">
        <authorList>
            <person name="Rossello M."/>
        </authorList>
    </citation>
    <scope>NUCLEOTIDE SEQUENCE [LARGE SCALE GENOMIC DNA]</scope>
    <source>
        <strain evidence="1">cv. Chinese Spring</strain>
    </source>
</reference>
<organism evidence="1">
    <name type="scientific">Triticum aestivum</name>
    <name type="common">Wheat</name>
    <dbReference type="NCBI Taxonomy" id="4565"/>
    <lineage>
        <taxon>Eukaryota</taxon>
        <taxon>Viridiplantae</taxon>
        <taxon>Streptophyta</taxon>
        <taxon>Embryophyta</taxon>
        <taxon>Tracheophyta</taxon>
        <taxon>Spermatophyta</taxon>
        <taxon>Magnoliopsida</taxon>
        <taxon>Liliopsida</taxon>
        <taxon>Poales</taxon>
        <taxon>Poaceae</taxon>
        <taxon>BOP clade</taxon>
        <taxon>Pooideae</taxon>
        <taxon>Triticodae</taxon>
        <taxon>Triticeae</taxon>
        <taxon>Triticinae</taxon>
        <taxon>Triticum</taxon>
    </lineage>
</organism>
<evidence type="ECO:0000313" key="2">
    <source>
        <dbReference type="Proteomes" id="UP000019116"/>
    </source>
</evidence>
<dbReference type="EnsemblPlants" id="TraesCS3A02G139800.1">
    <property type="protein sequence ID" value="TraesCS3A02G139800.1.cds1"/>
    <property type="gene ID" value="TraesCS3A02G139800"/>
</dbReference>
<dbReference type="SMR" id="A0A3B6ECR4"/>
<sequence>MVAASRPCLGCWAWPCPCRGCAPWCRVLVRRRWRKRRQRKMTTRKKQQATDAANALSSVVVLQHGATASPGSNGAMYEDMVEEMALGNEATASYIYVDRLVISKFWMVLLLGQII</sequence>
<accession>A0A3B6ECR4</accession>
<evidence type="ECO:0000313" key="1">
    <source>
        <dbReference type="EnsemblPlants" id="TraesCS3A02G139800.1.cds1"/>
    </source>
</evidence>
<dbReference type="AlphaFoldDB" id="A0A3B6ECR4"/>
<reference evidence="1" key="2">
    <citation type="submission" date="2018-10" db="UniProtKB">
        <authorList>
            <consortium name="EnsemblPlants"/>
        </authorList>
    </citation>
    <scope>IDENTIFICATION</scope>
</reference>
<dbReference type="Proteomes" id="UP000019116">
    <property type="component" value="Chromosome 3A"/>
</dbReference>
<dbReference type="Gramene" id="TraesRN3A0100326300.1">
    <property type="protein sequence ID" value="TraesRN3A0100326300.1"/>
    <property type="gene ID" value="TraesRN3A0100326300"/>
</dbReference>
<protein>
    <submittedName>
        <fullName evidence="1">Uncharacterized protein</fullName>
    </submittedName>
</protein>